<feature type="domain" description="Myb-like" evidence="2">
    <location>
        <begin position="55"/>
        <end position="106"/>
    </location>
</feature>
<evidence type="ECO:0000259" key="3">
    <source>
        <dbReference type="PROSITE" id="PS51294"/>
    </source>
</evidence>
<dbReference type="GO" id="GO:0000978">
    <property type="term" value="F:RNA polymerase II cis-regulatory region sequence-specific DNA binding"/>
    <property type="evidence" value="ECO:0007669"/>
    <property type="project" value="TreeGrafter"/>
</dbReference>
<dbReference type="CDD" id="cd00167">
    <property type="entry name" value="SANT"/>
    <property type="match status" value="1"/>
</dbReference>
<dbReference type="InterPro" id="IPR001005">
    <property type="entry name" value="SANT/Myb"/>
</dbReference>
<dbReference type="EMBL" id="JAPUFD010000004">
    <property type="protein sequence ID" value="MDI1486707.1"/>
    <property type="molecule type" value="Genomic_DNA"/>
</dbReference>
<feature type="domain" description="HTH myb-type" evidence="3">
    <location>
        <begin position="55"/>
        <end position="110"/>
    </location>
</feature>
<dbReference type="PANTHER" id="PTHR45614">
    <property type="entry name" value="MYB PROTEIN-RELATED"/>
    <property type="match status" value="1"/>
</dbReference>
<protein>
    <submittedName>
        <fullName evidence="4">Uncharacterized protein</fullName>
    </submittedName>
</protein>
<name>A0AA43TWC9_9LECA</name>
<evidence type="ECO:0000256" key="1">
    <source>
        <dbReference type="SAM" id="MobiDB-lite"/>
    </source>
</evidence>
<proteinExistence type="predicted"/>
<dbReference type="InterPro" id="IPR009057">
    <property type="entry name" value="Homeodomain-like_sf"/>
</dbReference>
<keyword evidence="5" id="KW-1185">Reference proteome</keyword>
<dbReference type="GO" id="GO:0005634">
    <property type="term" value="C:nucleus"/>
    <property type="evidence" value="ECO:0007669"/>
    <property type="project" value="TreeGrafter"/>
</dbReference>
<dbReference type="SMART" id="SM00717">
    <property type="entry name" value="SANT"/>
    <property type="match status" value="1"/>
</dbReference>
<evidence type="ECO:0000313" key="4">
    <source>
        <dbReference type="EMBL" id="MDI1486707.1"/>
    </source>
</evidence>
<evidence type="ECO:0000259" key="2">
    <source>
        <dbReference type="PROSITE" id="PS50090"/>
    </source>
</evidence>
<organism evidence="4 5">
    <name type="scientific">Ramalina farinacea</name>
    <dbReference type="NCBI Taxonomy" id="258253"/>
    <lineage>
        <taxon>Eukaryota</taxon>
        <taxon>Fungi</taxon>
        <taxon>Dikarya</taxon>
        <taxon>Ascomycota</taxon>
        <taxon>Pezizomycotina</taxon>
        <taxon>Lecanoromycetes</taxon>
        <taxon>OSLEUM clade</taxon>
        <taxon>Lecanoromycetidae</taxon>
        <taxon>Lecanorales</taxon>
        <taxon>Lecanorineae</taxon>
        <taxon>Ramalinaceae</taxon>
        <taxon>Ramalina</taxon>
    </lineage>
</organism>
<reference evidence="4" key="1">
    <citation type="journal article" date="2023" name="Genome Biol. Evol.">
        <title>First Whole Genome Sequence and Flow Cytometry Genome Size Data for the Lichen-Forming Fungus Ramalina farinacea (Ascomycota).</title>
        <authorList>
            <person name="Llewellyn T."/>
            <person name="Mian S."/>
            <person name="Hill R."/>
            <person name="Leitch I.J."/>
            <person name="Gaya E."/>
        </authorList>
    </citation>
    <scope>NUCLEOTIDE SEQUENCE</scope>
    <source>
        <strain evidence="4">LIQ254RAFAR</strain>
    </source>
</reference>
<feature type="region of interest" description="Disordered" evidence="1">
    <location>
        <begin position="114"/>
        <end position="133"/>
    </location>
</feature>
<dbReference type="PROSITE" id="PS50090">
    <property type="entry name" value="MYB_LIKE"/>
    <property type="match status" value="1"/>
</dbReference>
<dbReference type="GO" id="GO:0000278">
    <property type="term" value="P:mitotic cell cycle"/>
    <property type="evidence" value="ECO:0007669"/>
    <property type="project" value="TreeGrafter"/>
</dbReference>
<dbReference type="Proteomes" id="UP001161017">
    <property type="component" value="Unassembled WGS sequence"/>
</dbReference>
<dbReference type="AlphaFoldDB" id="A0AA43TWC9"/>
<dbReference type="SUPFAM" id="SSF46689">
    <property type="entry name" value="Homeodomain-like"/>
    <property type="match status" value="1"/>
</dbReference>
<dbReference type="PROSITE" id="PS51294">
    <property type="entry name" value="HTH_MYB"/>
    <property type="match status" value="1"/>
</dbReference>
<dbReference type="GO" id="GO:0045944">
    <property type="term" value="P:positive regulation of transcription by RNA polymerase II"/>
    <property type="evidence" value="ECO:0007669"/>
    <property type="project" value="TreeGrafter"/>
</dbReference>
<dbReference type="Gene3D" id="1.10.10.60">
    <property type="entry name" value="Homeodomain-like"/>
    <property type="match status" value="1"/>
</dbReference>
<dbReference type="InterPro" id="IPR050560">
    <property type="entry name" value="MYB_TF"/>
</dbReference>
<dbReference type="InterPro" id="IPR017930">
    <property type="entry name" value="Myb_dom"/>
</dbReference>
<gene>
    <name evidence="4" type="ORF">OHK93_005967</name>
</gene>
<evidence type="ECO:0000313" key="5">
    <source>
        <dbReference type="Proteomes" id="UP001161017"/>
    </source>
</evidence>
<feature type="region of interest" description="Disordered" evidence="1">
    <location>
        <begin position="143"/>
        <end position="163"/>
    </location>
</feature>
<feature type="compositionally biased region" description="Low complexity" evidence="1">
    <location>
        <begin position="148"/>
        <end position="159"/>
    </location>
</feature>
<dbReference type="GO" id="GO:0000981">
    <property type="term" value="F:DNA-binding transcription factor activity, RNA polymerase II-specific"/>
    <property type="evidence" value="ECO:0007669"/>
    <property type="project" value="TreeGrafter"/>
</dbReference>
<sequence>MSSTTSRIRRWWTEEEDQILRKEAEYQCEFNAQSLTKTSLVIWDKCAKRWHHSLDPNLDHSEWIPEDDARLLAAVALHGRVWKTIGEREFPGRSATELKNRFVTINRKRQQKQSAASLISCSSPNSSTTNNTSSFNVEVDLDLDMEDSGSSPPTSLSESADFSDKDFNSDILRPTYSPLDFSAPPFPRFDGTAPYPRFQNARSFFSFNIIDAFSSHQNSNPPSIFGANDSFFNTEPSGNVRLELEQNEAQKAPIDLTWDQNGSSLSTLAAKAKEEGSTLVLEDVQPAMVTRILSLLYENKSPVKMKIVSQDRAMQQSNNGGWE</sequence>
<dbReference type="PANTHER" id="PTHR45614:SF265">
    <property type="entry name" value="MYB-LIKE DOMAIN-CONTAINING PROTEIN-RELATED"/>
    <property type="match status" value="1"/>
</dbReference>
<comment type="caution">
    <text evidence="4">The sequence shown here is derived from an EMBL/GenBank/DDBJ whole genome shotgun (WGS) entry which is preliminary data.</text>
</comment>
<dbReference type="Pfam" id="PF00249">
    <property type="entry name" value="Myb_DNA-binding"/>
    <property type="match status" value="1"/>
</dbReference>
<accession>A0AA43TWC9</accession>